<keyword evidence="1" id="KW-0677">Repeat</keyword>
<gene>
    <name evidence="5" type="ORF">ZIOFF_021243</name>
</gene>
<dbReference type="EMBL" id="JACMSC010000006">
    <property type="protein sequence ID" value="KAG6517844.1"/>
    <property type="molecule type" value="Genomic_DNA"/>
</dbReference>
<dbReference type="AlphaFoldDB" id="A0A8J5H6M4"/>
<dbReference type="Pfam" id="PF00931">
    <property type="entry name" value="NB-ARC"/>
    <property type="match status" value="1"/>
</dbReference>
<sequence>MYDAEDIFDRCLIEGGRLLEAQPSASSGGHSWLRTLNFRRNICDEIRRVNDRLNEINDDNNVVLRGVGGNDVGVETKAEVEGRLDPLLSGSLLLVLDDIWSANVWRELLRNPILKGSCRSVILFTTRHEVVARKMRADYVHPAEKIDEGSGWELIRKIVFGDGEDAIISELEEVGMEIVRKCDGLPLAIKVMAGVLFHKERTKTEWKKVVESDLWFRKEIKLSNALYLSYEDLPNHLKQCFLSCAFYHGISHRSDIIRLWVAEGFVIEELDSLMEVTAKDYYKELIARNLLQIDQRFEDGRLFVMHDVLRTFGEKLMEEEGSIISGDPYRSTNSLTTINSSTKIRRLSISNQVNVLSLPNMIIEQKCLRTLHLVNCPQIKLIEDHVFKRLKRLRVVNLCDTSIDSLPDSLVKLSHLKYLNLDGTKIRKLPESIKDLANLQTLCLSGCKSLHELPDGITRLSNLRCLRILNTPLTHVPKGVGKLKNLNNLAGCFVGHRDSMSMMEGGCDLDELQYLCNLNDLVISKLERARTTNFVLENKTFLRILTLGWTMHNNENNDEQSSEAERICKQLSPPATLEGLSIDNFPGRQFPDWMVSTSLADLTFLALDKFPSCTALPPLGQLPNLKILHTEGGEAIKSIGPEFLGRRTPAFPKLEYLAFDSMRNWEEWVLRVAQDVVAPIEDVHASNLNLFPNLEKCYFIDCPKLKNSILPPTRLLQINGCPNLEYMEKVGMLQLRKFEVVLPSEIKQLSQWISSLINMTLQSLQLFNMQCNSLVLDSCRKGKQNWHIIQHIPKVIIHSIGLETRLLRSEDGYQYQIKDELGSSFITPCKSFDH</sequence>
<protein>
    <recommendedName>
        <fullName evidence="7">NB-ARC domain-containing protein</fullName>
    </recommendedName>
</protein>
<accession>A0A8J5H6M4</accession>
<evidence type="ECO:0008006" key="7">
    <source>
        <dbReference type="Google" id="ProtNLM"/>
    </source>
</evidence>
<dbReference type="PANTHER" id="PTHR23155">
    <property type="entry name" value="DISEASE RESISTANCE PROTEIN RP"/>
    <property type="match status" value="1"/>
</dbReference>
<evidence type="ECO:0000256" key="1">
    <source>
        <dbReference type="ARBA" id="ARBA00022737"/>
    </source>
</evidence>
<comment type="caution">
    <text evidence="5">The sequence shown here is derived from an EMBL/GenBank/DDBJ whole genome shotgun (WGS) entry which is preliminary data.</text>
</comment>
<dbReference type="Pfam" id="PF23559">
    <property type="entry name" value="WHD_DRP"/>
    <property type="match status" value="1"/>
</dbReference>
<dbReference type="Proteomes" id="UP000734854">
    <property type="component" value="Unassembled WGS sequence"/>
</dbReference>
<keyword evidence="6" id="KW-1185">Reference proteome</keyword>
<reference evidence="5 6" key="1">
    <citation type="submission" date="2020-08" db="EMBL/GenBank/DDBJ databases">
        <title>Plant Genome Project.</title>
        <authorList>
            <person name="Zhang R.-G."/>
        </authorList>
    </citation>
    <scope>NUCLEOTIDE SEQUENCE [LARGE SCALE GENOMIC DNA]</scope>
    <source>
        <tissue evidence="5">Rhizome</tissue>
    </source>
</reference>
<dbReference type="InterPro" id="IPR044974">
    <property type="entry name" value="Disease_R_plants"/>
</dbReference>
<name>A0A8J5H6M4_ZINOF</name>
<dbReference type="PANTHER" id="PTHR23155:SF1165">
    <property type="entry name" value="OS11G0676100 PROTEIN"/>
    <property type="match status" value="1"/>
</dbReference>
<dbReference type="OrthoDB" id="1050628at2759"/>
<dbReference type="InterPro" id="IPR055414">
    <property type="entry name" value="LRR_R13L4/SHOC2-like"/>
</dbReference>
<evidence type="ECO:0000259" key="3">
    <source>
        <dbReference type="Pfam" id="PF23559"/>
    </source>
</evidence>
<proteinExistence type="predicted"/>
<feature type="domain" description="Disease resistance R13L4/SHOC-2-like LRR" evidence="4">
    <location>
        <begin position="387"/>
        <end position="662"/>
    </location>
</feature>
<evidence type="ECO:0000259" key="4">
    <source>
        <dbReference type="Pfam" id="PF23598"/>
    </source>
</evidence>
<evidence type="ECO:0000313" key="5">
    <source>
        <dbReference type="EMBL" id="KAG6517844.1"/>
    </source>
</evidence>
<dbReference type="InterPro" id="IPR058922">
    <property type="entry name" value="WHD_DRP"/>
</dbReference>
<dbReference type="Pfam" id="PF23598">
    <property type="entry name" value="LRR_14"/>
    <property type="match status" value="1"/>
</dbReference>
<dbReference type="GO" id="GO:0098542">
    <property type="term" value="P:defense response to other organism"/>
    <property type="evidence" value="ECO:0007669"/>
    <property type="project" value="TreeGrafter"/>
</dbReference>
<feature type="domain" description="NB-ARC" evidence="2">
    <location>
        <begin position="87"/>
        <end position="160"/>
    </location>
</feature>
<organism evidence="5 6">
    <name type="scientific">Zingiber officinale</name>
    <name type="common">Ginger</name>
    <name type="synonym">Amomum zingiber</name>
    <dbReference type="NCBI Taxonomy" id="94328"/>
    <lineage>
        <taxon>Eukaryota</taxon>
        <taxon>Viridiplantae</taxon>
        <taxon>Streptophyta</taxon>
        <taxon>Embryophyta</taxon>
        <taxon>Tracheophyta</taxon>
        <taxon>Spermatophyta</taxon>
        <taxon>Magnoliopsida</taxon>
        <taxon>Liliopsida</taxon>
        <taxon>Zingiberales</taxon>
        <taxon>Zingiberaceae</taxon>
        <taxon>Zingiber</taxon>
    </lineage>
</organism>
<feature type="domain" description="Disease resistance protein winged helix" evidence="3">
    <location>
        <begin position="252"/>
        <end position="310"/>
    </location>
</feature>
<dbReference type="InterPro" id="IPR002182">
    <property type="entry name" value="NB-ARC"/>
</dbReference>
<dbReference type="GO" id="GO:0043531">
    <property type="term" value="F:ADP binding"/>
    <property type="evidence" value="ECO:0007669"/>
    <property type="project" value="InterPro"/>
</dbReference>
<evidence type="ECO:0000259" key="2">
    <source>
        <dbReference type="Pfam" id="PF00931"/>
    </source>
</evidence>
<evidence type="ECO:0000313" key="6">
    <source>
        <dbReference type="Proteomes" id="UP000734854"/>
    </source>
</evidence>